<sequence>MLFGQYNLLFPAGGYRYYTQNKTSATGHGNYSLSKKRSDLFRSI</sequence>
<accession>W2UJ25</accession>
<name>W2UJ25_9FLAO</name>
<dbReference type="AlphaFoldDB" id="W2UJ25"/>
<evidence type="ECO:0000313" key="2">
    <source>
        <dbReference type="Proteomes" id="UP000018850"/>
    </source>
</evidence>
<dbReference type="EMBL" id="AYXY01000026">
    <property type="protein sequence ID" value="ETN94018.1"/>
    <property type="molecule type" value="Genomic_DNA"/>
</dbReference>
<organism evidence="1 2">
    <name type="scientific">Zhouia amylolytica AD3</name>
    <dbReference type="NCBI Taxonomy" id="1286632"/>
    <lineage>
        <taxon>Bacteria</taxon>
        <taxon>Pseudomonadati</taxon>
        <taxon>Bacteroidota</taxon>
        <taxon>Flavobacteriia</taxon>
        <taxon>Flavobacteriales</taxon>
        <taxon>Flavobacteriaceae</taxon>
        <taxon>Zhouia</taxon>
    </lineage>
</organism>
<evidence type="ECO:0000313" key="1">
    <source>
        <dbReference type="EMBL" id="ETN94018.1"/>
    </source>
</evidence>
<keyword evidence="2" id="KW-1185">Reference proteome</keyword>
<reference evidence="1 2" key="2">
    <citation type="journal article" date="2016" name="Genome Announc.">
        <title>Draft Genome Sequence of Zhouia amylolytica AD3, Isolated from Tidal Flat Sediment.</title>
        <authorList>
            <person name="Jia B."/>
            <person name="Jin H.M."/>
            <person name="Lee H.J."/>
            <person name="Jeon C.O."/>
        </authorList>
    </citation>
    <scope>NUCLEOTIDE SEQUENCE [LARGE SCALE GENOMIC DNA]</scope>
    <source>
        <strain evidence="1 2">AD3</strain>
    </source>
</reference>
<reference evidence="2" key="1">
    <citation type="submission" date="2013-11" db="EMBL/GenBank/DDBJ databases">
        <title>Draft genome sequence from a member of Zhouia, isolated tidal flat.</title>
        <authorList>
            <person name="Jin H."/>
            <person name="Jeon C.O."/>
        </authorList>
    </citation>
    <scope>NUCLEOTIDE SEQUENCE [LARGE SCALE GENOMIC DNA]</scope>
    <source>
        <strain evidence="2">AD3</strain>
    </source>
</reference>
<dbReference type="Proteomes" id="UP000018850">
    <property type="component" value="Unassembled WGS sequence"/>
</dbReference>
<gene>
    <name evidence="1" type="ORF">P278_28220</name>
</gene>
<comment type="caution">
    <text evidence="1">The sequence shown here is derived from an EMBL/GenBank/DDBJ whole genome shotgun (WGS) entry which is preliminary data.</text>
</comment>
<proteinExistence type="predicted"/>
<protein>
    <submittedName>
        <fullName evidence="1">Uncharacterized protein</fullName>
    </submittedName>
</protein>